<dbReference type="PANTHER" id="PTHR45835:SF99">
    <property type="entry name" value="CHROMO DOMAIN-CONTAINING PROTEIN-RELATED"/>
    <property type="match status" value="1"/>
</dbReference>
<feature type="domain" description="Integrase zinc-binding" evidence="1">
    <location>
        <begin position="135"/>
        <end position="190"/>
    </location>
</feature>
<feature type="domain" description="Tf2-1-like SH3-like" evidence="2">
    <location>
        <begin position="367"/>
        <end position="432"/>
    </location>
</feature>
<evidence type="ECO:0000313" key="4">
    <source>
        <dbReference type="Proteomes" id="UP000325315"/>
    </source>
</evidence>
<dbReference type="InterPro" id="IPR043502">
    <property type="entry name" value="DNA/RNA_pol_sf"/>
</dbReference>
<dbReference type="Gene3D" id="3.30.70.270">
    <property type="match status" value="1"/>
</dbReference>
<dbReference type="Pfam" id="PF24626">
    <property type="entry name" value="SH3_Tf2-1"/>
    <property type="match status" value="1"/>
</dbReference>
<evidence type="ECO:0000313" key="3">
    <source>
        <dbReference type="EMBL" id="KAA3470516.1"/>
    </source>
</evidence>
<dbReference type="GO" id="GO:0003676">
    <property type="term" value="F:nucleic acid binding"/>
    <property type="evidence" value="ECO:0007669"/>
    <property type="project" value="InterPro"/>
</dbReference>
<dbReference type="InterPro" id="IPR041588">
    <property type="entry name" value="Integrase_H2C2"/>
</dbReference>
<dbReference type="InterPro" id="IPR056924">
    <property type="entry name" value="SH3_Tf2-1"/>
</dbReference>
<dbReference type="AlphaFoldDB" id="A0A5B6VN45"/>
<dbReference type="InterPro" id="IPR036397">
    <property type="entry name" value="RNaseH_sf"/>
</dbReference>
<evidence type="ECO:0000259" key="1">
    <source>
        <dbReference type="Pfam" id="PF17921"/>
    </source>
</evidence>
<accession>A0A5B6VN45</accession>
<name>A0A5B6VN45_9ROSI</name>
<proteinExistence type="predicted"/>
<dbReference type="Gene3D" id="1.10.340.70">
    <property type="match status" value="1"/>
</dbReference>
<dbReference type="SUPFAM" id="SSF56672">
    <property type="entry name" value="DNA/RNA polymerases"/>
    <property type="match status" value="1"/>
</dbReference>
<sequence>MIAFLMTRLLQKDVKFEWNDKCQQSFDRLKALLTEAPVLVQPESANVVADVLSRKPLFALQAMNTRLSIFDDGSTMAELKVRPAFLQQVFEAQKNDVELQAKREQCELNLDSKFQFGSDGCFLFKDRLCVSKNLELVLKILYEAHRGTMYVHPGSNKMYNDMKKMYWWPRTKRDISEFVSKCLICQQVKAEHQVPSGLLQPVVIPEWKWERITMDFVLGLPLTPRKKYGIWVIFDWLTKSTHMIPIRMDFSLDKLAEFYVSEIVRLHGVAVSIISNRYPRFTSRFWNKLLEALGTRLHFSNWGKYLPLIEFTYNNSYQSSIKMAPYEALYGQKCRTPLYWTELSEKKILGKKSYADLKRKEIEFEVGDKVFLKVSPWKKVLRFGQKGKLSTRFIGPYEIIERIGLVGYRLALPPELDKIHNVFHASMLRRYRSDPSQVISPTEVEIQPDMTYTEESKELRNQKVALVKVLWKKHGIEEATWEPEDTMRK</sequence>
<reference evidence="4" key="1">
    <citation type="journal article" date="2019" name="Plant Biotechnol. J.">
        <title>Genome sequencing of the Australian wild diploid species Gossypium australe highlights disease resistance and delayed gland morphogenesis.</title>
        <authorList>
            <person name="Cai Y."/>
            <person name="Cai X."/>
            <person name="Wang Q."/>
            <person name="Wang P."/>
            <person name="Zhang Y."/>
            <person name="Cai C."/>
            <person name="Xu Y."/>
            <person name="Wang K."/>
            <person name="Zhou Z."/>
            <person name="Wang C."/>
            <person name="Geng S."/>
            <person name="Li B."/>
            <person name="Dong Q."/>
            <person name="Hou Y."/>
            <person name="Wang H."/>
            <person name="Ai P."/>
            <person name="Liu Z."/>
            <person name="Yi F."/>
            <person name="Sun M."/>
            <person name="An G."/>
            <person name="Cheng J."/>
            <person name="Zhang Y."/>
            <person name="Shi Q."/>
            <person name="Xie Y."/>
            <person name="Shi X."/>
            <person name="Chang Y."/>
            <person name="Huang F."/>
            <person name="Chen Y."/>
            <person name="Hong S."/>
            <person name="Mi L."/>
            <person name="Sun Q."/>
            <person name="Zhang L."/>
            <person name="Zhou B."/>
            <person name="Peng R."/>
            <person name="Zhang X."/>
            <person name="Liu F."/>
        </authorList>
    </citation>
    <scope>NUCLEOTIDE SEQUENCE [LARGE SCALE GENOMIC DNA]</scope>
    <source>
        <strain evidence="4">cv. PA1801</strain>
    </source>
</reference>
<dbReference type="Proteomes" id="UP000325315">
    <property type="component" value="Unassembled WGS sequence"/>
</dbReference>
<dbReference type="SUPFAM" id="SSF53098">
    <property type="entry name" value="Ribonuclease H-like"/>
    <property type="match status" value="1"/>
</dbReference>
<protein>
    <submittedName>
        <fullName evidence="3">DNA/RNA polymerases superfamily protein</fullName>
    </submittedName>
</protein>
<dbReference type="EMBL" id="SMMG02000006">
    <property type="protein sequence ID" value="KAA3470516.1"/>
    <property type="molecule type" value="Genomic_DNA"/>
</dbReference>
<organism evidence="3 4">
    <name type="scientific">Gossypium australe</name>
    <dbReference type="NCBI Taxonomy" id="47621"/>
    <lineage>
        <taxon>Eukaryota</taxon>
        <taxon>Viridiplantae</taxon>
        <taxon>Streptophyta</taxon>
        <taxon>Embryophyta</taxon>
        <taxon>Tracheophyta</taxon>
        <taxon>Spermatophyta</taxon>
        <taxon>Magnoliopsida</taxon>
        <taxon>eudicotyledons</taxon>
        <taxon>Gunneridae</taxon>
        <taxon>Pentapetalae</taxon>
        <taxon>rosids</taxon>
        <taxon>malvids</taxon>
        <taxon>Malvales</taxon>
        <taxon>Malvaceae</taxon>
        <taxon>Malvoideae</taxon>
        <taxon>Gossypium</taxon>
    </lineage>
</organism>
<dbReference type="OrthoDB" id="1929447at2759"/>
<dbReference type="SUPFAM" id="SSF54160">
    <property type="entry name" value="Chromo domain-like"/>
    <property type="match status" value="1"/>
</dbReference>
<dbReference type="Gene3D" id="3.30.420.10">
    <property type="entry name" value="Ribonuclease H-like superfamily/Ribonuclease H"/>
    <property type="match status" value="2"/>
</dbReference>
<gene>
    <name evidence="3" type="ORF">EPI10_016221</name>
</gene>
<dbReference type="PANTHER" id="PTHR45835">
    <property type="entry name" value="YALI0A06105P"/>
    <property type="match status" value="1"/>
</dbReference>
<dbReference type="InterPro" id="IPR012337">
    <property type="entry name" value="RNaseH-like_sf"/>
</dbReference>
<dbReference type="Pfam" id="PF17921">
    <property type="entry name" value="Integrase_H2C2"/>
    <property type="match status" value="1"/>
</dbReference>
<evidence type="ECO:0000259" key="2">
    <source>
        <dbReference type="Pfam" id="PF24626"/>
    </source>
</evidence>
<comment type="caution">
    <text evidence="3">The sequence shown here is derived from an EMBL/GenBank/DDBJ whole genome shotgun (WGS) entry which is preliminary data.</text>
</comment>
<dbReference type="InterPro" id="IPR016197">
    <property type="entry name" value="Chromo-like_dom_sf"/>
</dbReference>
<keyword evidence="4" id="KW-1185">Reference proteome</keyword>
<dbReference type="InterPro" id="IPR043128">
    <property type="entry name" value="Rev_trsase/Diguanyl_cyclase"/>
</dbReference>